<dbReference type="GO" id="GO:0005802">
    <property type="term" value="C:trans-Golgi network"/>
    <property type="evidence" value="ECO:0007669"/>
    <property type="project" value="TreeGrafter"/>
</dbReference>
<dbReference type="EMBL" id="CAJNOE010000049">
    <property type="protein sequence ID" value="CAF0811413.1"/>
    <property type="molecule type" value="Genomic_DNA"/>
</dbReference>
<feature type="domain" description="BROMI middle region" evidence="3">
    <location>
        <begin position="530"/>
        <end position="962"/>
    </location>
</feature>
<dbReference type="Pfam" id="PF14959">
    <property type="entry name" value="GSAP-16"/>
    <property type="match status" value="1"/>
</dbReference>
<evidence type="ECO:0000256" key="1">
    <source>
        <dbReference type="SAM" id="MobiDB-lite"/>
    </source>
</evidence>
<evidence type="ECO:0000259" key="2">
    <source>
        <dbReference type="Pfam" id="PF14959"/>
    </source>
</evidence>
<feature type="compositionally biased region" description="Low complexity" evidence="1">
    <location>
        <begin position="479"/>
        <end position="494"/>
    </location>
</feature>
<feature type="domain" description="Gamma-secretase-activating protein C-terminal" evidence="2">
    <location>
        <begin position="2401"/>
        <end position="2498"/>
    </location>
</feature>
<feature type="region of interest" description="Disordered" evidence="1">
    <location>
        <begin position="1533"/>
        <end position="1582"/>
    </location>
</feature>
<accession>A0A813TMZ0</accession>
<feature type="compositionally biased region" description="Polar residues" evidence="1">
    <location>
        <begin position="456"/>
        <end position="471"/>
    </location>
</feature>
<dbReference type="InterPro" id="IPR028010">
    <property type="entry name" value="GSAP_C_dom"/>
</dbReference>
<dbReference type="Proteomes" id="UP000663860">
    <property type="component" value="Unassembled WGS sequence"/>
</dbReference>
<dbReference type="Pfam" id="PF14961">
    <property type="entry name" value="BROMI"/>
    <property type="match status" value="3"/>
</dbReference>
<reference evidence="5" key="1">
    <citation type="submission" date="2021-02" db="EMBL/GenBank/DDBJ databases">
        <authorList>
            <person name="Nowell W R."/>
        </authorList>
    </citation>
    <scope>NUCLEOTIDE SEQUENCE</scope>
</reference>
<feature type="compositionally biased region" description="Polar residues" evidence="1">
    <location>
        <begin position="1533"/>
        <end position="1548"/>
    </location>
</feature>
<evidence type="ECO:0000259" key="4">
    <source>
        <dbReference type="Pfam" id="PF23440"/>
    </source>
</evidence>
<dbReference type="InterPro" id="IPR055392">
    <property type="entry name" value="BROMI_C"/>
</dbReference>
<name>A0A813TMZ0_9BILA</name>
<feature type="compositionally biased region" description="Low complexity" evidence="1">
    <location>
        <begin position="1556"/>
        <end position="1571"/>
    </location>
</feature>
<feature type="domain" description="BROMI middle region" evidence="3">
    <location>
        <begin position="233"/>
        <end position="456"/>
    </location>
</feature>
<organism evidence="5 6">
    <name type="scientific">Adineta steineri</name>
    <dbReference type="NCBI Taxonomy" id="433720"/>
    <lineage>
        <taxon>Eukaryota</taxon>
        <taxon>Metazoa</taxon>
        <taxon>Spiralia</taxon>
        <taxon>Gnathifera</taxon>
        <taxon>Rotifera</taxon>
        <taxon>Eurotatoria</taxon>
        <taxon>Bdelloidea</taxon>
        <taxon>Adinetida</taxon>
        <taxon>Adinetidae</taxon>
        <taxon>Adineta</taxon>
    </lineage>
</organism>
<feature type="domain" description="BROMI C-terminal Rab TBC-like" evidence="4">
    <location>
        <begin position="984"/>
        <end position="1242"/>
    </location>
</feature>
<proteinExistence type="predicted"/>
<dbReference type="PANTHER" id="PTHR13630">
    <property type="entry name" value="GAMMA-SECRETASE-ACTIVATING PROTEIN"/>
    <property type="match status" value="1"/>
</dbReference>
<dbReference type="GO" id="GO:1902004">
    <property type="term" value="P:positive regulation of amyloid-beta formation"/>
    <property type="evidence" value="ECO:0007669"/>
    <property type="project" value="TreeGrafter"/>
</dbReference>
<evidence type="ECO:0000313" key="6">
    <source>
        <dbReference type="Proteomes" id="UP000663860"/>
    </source>
</evidence>
<sequence length="2603" mass="293463">MTTAKNVLENVSDEKFQHLMKLFLKSLDPVLLKAARRGSTNLPFTDEQLHHSLTSSINDVAHNSELLGQLHYIIDDAFGDTIDKEIEHSMLSNTSIKKQKQQLNKSRLEHEGASTISQTITETREFSSFRNDVLKRFQSILLDLIENFDEEFPLTSSSAAIDIASDTILIDNGTIVGTSMALSEIVENRHSAMDGYGGGSSAYNVSYGSDSENSLTNGSSGRHKSFMFFDDNHLRTVADNLSSTKSEKVRLRALNDLLNYAPNEVISIGSWKILCPNLILALGDTNHEIAMACLTLHSRLLAAANMNVVCETLTNLVEHLVQWFSSSNTNELQPTAISLDITNPIIEIKFKQIRLILEFLQETTKYWMRYSESHVEHIINETVRLFSLGSIVPESNGGRILPLHFVALLDLDANWFRTWMHATYSRAYLLRSLTHTKSLLMNAYQSIVNYAQTHSQTNNIGNDSNDNSLYSPSLRKRSTTTASSDSSMRSMMPSANGPPLAPSFLSSLITIPPVSVTPTPVPPPIVPASSSHYTRIELANIHFVHSLALLEHIICSKQARETVLPLVINNDRRINVKDILRVFIQIMFTGNSGRAASTLCCQLLKRLCLEPDTCGPLMCSDELFDILFRPIKQFHAARKSFNDYLRSNANTFAENSLISLADLFAAMASNDVGYQYLIRTPSSSNPSPASLIVSYVKRIISQYTNNRSGLITPDLSLTTSYSSMPTKLLSEFIYVCRLIYSRTMGLLTIKRTNLHKILADAFKIEIETNNTPSLYRSQSVVSEDQLNQNNISWKDTLLDNLLLFAVTPKGMYLLTQTSYLPECVTYIDERWRSAGQVGKLENYGYGYLLSQMANTPSVVSRLDHSGFVEYLIDQLWSELEYVADDLTTVFPRRFPSEPISRYALKPLLSLLSLVSPFSATYELLSADENELLTPHNADENPKPCTLTGLLERISFISDDNEIQKLLGYEHTHTTGLRLLSVMQSDLDVQLILETKFNYIEKLRQAQGEMESGGNIILDQLTIARNHVLVNAELLGGVQEKNMPPWTLNDNDPTVITRIPLFAGSIPLPDIYTIKVTYGGLNNSKTEENELHRFIRSSRPDRLDDRWLTKCRHLFMTTLRQSTQESVPLSLMADLLDAVVDIHDKLHMDVVFNPSRDSSSSSSSATVQKADLHKLSSTSLLSPMQELGVTKALRYGTRIGLVQDQFNGQQNLVRLLKALKTHLKQKTVISSNINNITSKMSGLTSANSSFANLLSATTTDINGNKLTMDGYGGGSSAYNVSYGSDSENSLTNGSSGRHKSFMFFDDNHLRTVADNLSSTKSEKVRLRALNDLLNYAPNEVISIGSWKILCPNLILALGDTNHEIAFIKMACLTLHSRLLAAANMNVVCETLTNLVEHLVQWFSSSTTNELQPTAISLDITNPIIEIKFKQIRLILEFLQETTKYWMRYSESHVEHIINETVRLFSLGSIVPESNGGRILPLHFVALLDLDANWFRTWMHATYSRAYLLRSLTHTKSLLMNAYQSIVNYAQTHSQTNNIGNDTNDNSLYSPSLRKRSTTTASSDSSMRSMMPSANVQEKNMPPWTLNDNDPTVITRIPLFAGSIPLPDIYTIKVTYGGLNNSKTEENELHRFIRSSRPDRLDDRWLTKCRHLFMTTLRQSTQESVPLSLMADLLDAVVDIHDKLHMDVVFNPSRDSSSSSSSATVQKADLHKLSSTSLLSPMQELGVTKALRYGTRIGLVQDQFNGQQNLVRLLKALKTHLKQKTVISSNINNITSKMSGLTSASKRKIAVLLNDYENLSILGVDQGGILLFSAITKSLSRSSGTPRTVIGGVQLNDGDQKIYYRHSTSVKITHASINSERSLCCFVIRSESSNYDAYVARIGSTNSGRLFSLKFSRPSPIRAFLAPHNVILLLYRDAITVFRMPSSDGSEKSIAVDKDAQLSDCIYYQWDTIQQRLHVIQKRSVTLVKTMPSSDYETLVYTAYTINARGQFDSTMRVYFDLKVPSSSSVHSNFEILSNDTNLFICWQALIKEGSKEVEYTVVSLGHGRTLSITKALNRQNREIFQSRKVHFGLLGGDYVFAILRGEFIDLLNFNIQLNFLNHLFFPNDDVSLPYDTKYITQRGLNTATSTLLYDKKNLCTYTIEINGSELIKTISSTTIQSIIAYALVALKDNNVIGQIFEKILFHMYDDLNTKMYLKEALTGLISTRLSKRIHHNKYVLVFPATTIDHRHMNPTEINIRSLGHHREYGPEYIGTTIIHKEYYEKLRLSFDLSRRYRHKVPYCYPILANMDENELNYDVGNEININRRGSTGTSSLGTSQPSSSPRFFSLKKQVFSEPAMPHMNPNTNDNQRALLLLNMKNKNLFNHVSEELRQLHPSWEQGRVNELAFEYVQATQTQCDYLIKLFTHLARYQTQTLIDDDHESSSEKYKTLLIVIEKLYLAMVELGFSPTDELQRTLIEVSFRVMPFDRFIAAIDHNILTLTEDFVLRVISELDNDPKSYTIKEQLILMLPNTNSDLHSRLFSLIKNDRAKRTTAQLLVARSFSTDNRNRSITTYYSSALTNDIDEMMNFNNNQNGTNTHSRLIEQAAVTFFRDCCQRGKSID</sequence>
<feature type="domain" description="BROMI C-terminal Rab TBC-like" evidence="4">
    <location>
        <begin position="1575"/>
        <end position="1771"/>
    </location>
</feature>
<comment type="caution">
    <text evidence="5">The sequence shown here is derived from an EMBL/GenBank/DDBJ whole genome shotgun (WGS) entry which is preliminary data.</text>
</comment>
<dbReference type="InterPro" id="IPR026172">
    <property type="entry name" value="GSAP_fam"/>
</dbReference>
<dbReference type="Pfam" id="PF23440">
    <property type="entry name" value="BROMI_C"/>
    <property type="match status" value="2"/>
</dbReference>
<dbReference type="InterPro" id="IPR032735">
    <property type="entry name" value="BROMI_M"/>
</dbReference>
<gene>
    <name evidence="5" type="ORF">IZO911_LOCUS7483</name>
</gene>
<feature type="region of interest" description="Disordered" evidence="1">
    <location>
        <begin position="456"/>
        <end position="496"/>
    </location>
</feature>
<dbReference type="PANTHER" id="PTHR13630:SF1">
    <property type="entry name" value="GAMMA-SECRETASE-ACTIVATING PROTEIN"/>
    <property type="match status" value="1"/>
</dbReference>
<feature type="domain" description="BROMI middle region" evidence="3">
    <location>
        <begin position="1307"/>
        <end position="1533"/>
    </location>
</feature>
<evidence type="ECO:0000313" key="5">
    <source>
        <dbReference type="EMBL" id="CAF0811413.1"/>
    </source>
</evidence>
<evidence type="ECO:0000259" key="3">
    <source>
        <dbReference type="Pfam" id="PF14961"/>
    </source>
</evidence>
<protein>
    <submittedName>
        <fullName evidence="5">Uncharacterized protein</fullName>
    </submittedName>
</protein>